<name>A0A370TNV6_9HELO</name>
<gene>
    <name evidence="2" type="ORF">BP5553_04640</name>
</gene>
<dbReference type="GO" id="GO:0016787">
    <property type="term" value="F:hydrolase activity"/>
    <property type="evidence" value="ECO:0007669"/>
    <property type="project" value="InterPro"/>
</dbReference>
<feature type="domain" description="Alpha/beta hydrolase fold-3" evidence="1">
    <location>
        <begin position="44"/>
        <end position="169"/>
    </location>
</feature>
<dbReference type="Pfam" id="PF07859">
    <property type="entry name" value="Abhydrolase_3"/>
    <property type="match status" value="1"/>
</dbReference>
<keyword evidence="3" id="KW-1185">Reference proteome</keyword>
<evidence type="ECO:0000313" key="3">
    <source>
        <dbReference type="Proteomes" id="UP000254866"/>
    </source>
</evidence>
<dbReference type="PANTHER" id="PTHR23024:SF24">
    <property type="entry name" value="ALPHA_BETA HYDROLASE FOLD-3 DOMAIN-CONTAINING PROTEIN"/>
    <property type="match status" value="1"/>
</dbReference>
<evidence type="ECO:0000313" key="2">
    <source>
        <dbReference type="EMBL" id="RDL37207.1"/>
    </source>
</evidence>
<comment type="caution">
    <text evidence="2">The sequence shown here is derived from an EMBL/GenBank/DDBJ whole genome shotgun (WGS) entry which is preliminary data.</text>
</comment>
<accession>A0A370TNV6</accession>
<dbReference type="OrthoDB" id="19653at2759"/>
<evidence type="ECO:0000259" key="1">
    <source>
        <dbReference type="Pfam" id="PF07859"/>
    </source>
</evidence>
<organism evidence="2 3">
    <name type="scientific">Venustampulla echinocandica</name>
    <dbReference type="NCBI Taxonomy" id="2656787"/>
    <lineage>
        <taxon>Eukaryota</taxon>
        <taxon>Fungi</taxon>
        <taxon>Dikarya</taxon>
        <taxon>Ascomycota</taxon>
        <taxon>Pezizomycotina</taxon>
        <taxon>Leotiomycetes</taxon>
        <taxon>Helotiales</taxon>
        <taxon>Pleuroascaceae</taxon>
        <taxon>Venustampulla</taxon>
    </lineage>
</organism>
<protein>
    <recommendedName>
        <fullName evidence="1">Alpha/beta hydrolase fold-3 domain-containing protein</fullName>
    </recommendedName>
</protein>
<sequence>MDSPKYVNFDISEVAYKVVNKTNISAFVLVPKGISEGKYPIIAKFHGGFFVTGASLYPDWFPDWALDYAFKQSAIIVCADYRLIPESTGLDILEDLKDFWAWARGGGLERHLSQVKAGINADLTKVIAYGESAGGSLAIQSGFILPHGFIKAIIATYPFIDIGRKRTVSIMGAPTIPPVVLDGFLAAIEPGKIVTSANPPERMPIVLSIAQQDRFAEFYGADEKLALRKVLETVDDMPHLLIIHGKEDSAVPVEGSVEFADAVRGKFGAGKIDLRVEPGEHGFDGSATLEMPWLKDGLSRVTELWLN</sequence>
<proteinExistence type="predicted"/>
<dbReference type="GeneID" id="43597489"/>
<dbReference type="Gene3D" id="3.40.50.1820">
    <property type="entry name" value="alpha/beta hydrolase"/>
    <property type="match status" value="1"/>
</dbReference>
<dbReference type="Proteomes" id="UP000254866">
    <property type="component" value="Unassembled WGS sequence"/>
</dbReference>
<reference evidence="2 3" key="1">
    <citation type="journal article" date="2018" name="IMA Fungus">
        <title>IMA Genome-F 9: Draft genome sequence of Annulohypoxylon stygium, Aspergillus mulundensis, Berkeleyomyces basicola (syn. Thielaviopsis basicola), Ceratocystis smalleyi, two Cercospora beticola strains, Coleophoma cylindrospora, Fusarium fracticaudum, Phialophora cf. hyalina, and Morchella septimelata.</title>
        <authorList>
            <person name="Wingfield B.D."/>
            <person name="Bills G.F."/>
            <person name="Dong Y."/>
            <person name="Huang W."/>
            <person name="Nel W.J."/>
            <person name="Swalarsk-Parry B.S."/>
            <person name="Vaghefi N."/>
            <person name="Wilken P.M."/>
            <person name="An Z."/>
            <person name="de Beer Z.W."/>
            <person name="De Vos L."/>
            <person name="Chen L."/>
            <person name="Duong T.A."/>
            <person name="Gao Y."/>
            <person name="Hammerbacher A."/>
            <person name="Kikkert J.R."/>
            <person name="Li Y."/>
            <person name="Li H."/>
            <person name="Li K."/>
            <person name="Li Q."/>
            <person name="Liu X."/>
            <person name="Ma X."/>
            <person name="Naidoo K."/>
            <person name="Pethybridge S.J."/>
            <person name="Sun J."/>
            <person name="Steenkamp E.T."/>
            <person name="van der Nest M.A."/>
            <person name="van Wyk S."/>
            <person name="Wingfield M.J."/>
            <person name="Xiong C."/>
            <person name="Yue Q."/>
            <person name="Zhang X."/>
        </authorList>
    </citation>
    <scope>NUCLEOTIDE SEQUENCE [LARGE SCALE GENOMIC DNA]</scope>
    <source>
        <strain evidence="2 3">BP 5553</strain>
    </source>
</reference>
<dbReference type="AlphaFoldDB" id="A0A370TNV6"/>
<dbReference type="EMBL" id="NPIC01000003">
    <property type="protein sequence ID" value="RDL37207.1"/>
    <property type="molecule type" value="Genomic_DNA"/>
</dbReference>
<dbReference type="STRING" id="2656787.A0A370TNV6"/>
<dbReference type="InterPro" id="IPR029058">
    <property type="entry name" value="AB_hydrolase_fold"/>
</dbReference>
<dbReference type="InterPro" id="IPR050466">
    <property type="entry name" value="Carboxylest/Gibb_receptor"/>
</dbReference>
<dbReference type="RefSeq" id="XP_031869863.1">
    <property type="nucleotide sequence ID" value="XM_032013263.1"/>
</dbReference>
<dbReference type="InterPro" id="IPR013094">
    <property type="entry name" value="AB_hydrolase_3"/>
</dbReference>
<dbReference type="PANTHER" id="PTHR23024">
    <property type="entry name" value="ARYLACETAMIDE DEACETYLASE"/>
    <property type="match status" value="1"/>
</dbReference>
<dbReference type="SUPFAM" id="SSF53474">
    <property type="entry name" value="alpha/beta-Hydrolases"/>
    <property type="match status" value="1"/>
</dbReference>